<dbReference type="STRING" id="45607.A0A2T0FN15"/>
<dbReference type="InterPro" id="IPR029039">
    <property type="entry name" value="Flavoprotein-like_sf"/>
</dbReference>
<proteinExistence type="predicted"/>
<comment type="caution">
    <text evidence="10">The sequence shown here is derived from an EMBL/GenBank/DDBJ whole genome shotgun (WGS) entry which is preliminary data.</text>
</comment>
<dbReference type="PRINTS" id="PR00369">
    <property type="entry name" value="FLAVODOXIN"/>
</dbReference>
<dbReference type="RefSeq" id="XP_024666333.1">
    <property type="nucleotide sequence ID" value="XM_024810565.1"/>
</dbReference>
<keyword evidence="3" id="KW-0285">Flavoprotein</keyword>
<dbReference type="Proteomes" id="UP000238350">
    <property type="component" value="Unassembled WGS sequence"/>
</dbReference>
<dbReference type="InterPro" id="IPR017938">
    <property type="entry name" value="Riboflavin_synthase-like_b-brl"/>
</dbReference>
<sequence length="559" mass="62838">MLVLYGSETGNAAELAEVLGDRIRRMQIDCKVLPFGMVSVSDLQANKYVFVVCSTTGQGVLPGNAYPLWTELLKASLARDTLQSVRFGAFGVGDNAYKQFNWAIRKIYTRFVQLGATSFVARSEGDEQNPDGVEIVFDQWMDNALQVLATELKIEDILPVTAQLPPKYKICFGTSPKVDKALLKAKVAANDRITAPDHFQDVRHIKLDPEHPVKYEPGAVAYLYPSNVSVHVDALLDYQGWNDIADKELHVDEKWVELLSRPLVQPVTLRSLFTWHLDLNGIPRRSFFKLASNFCSGNEAERLAEFATTEGIDDLYNYANRPRRSVIETILEFESIKIPFEYILDLFPLIWPRAFSIASPTNQPTIELCVALVKYKTILKRGRKGLCSRYIETLLPGDEIGITIEPAPISIESKLQADQAVILVAAGTGIAPVRSLLHTLKNHKAPIFLFFGCRFEHKDYLYGEEWKQMAEATDLTVFNAFSREGGGYVQNQIEAAAEKITAYLPTALVYLCGSSGSMPRAVREAFVDVLKRTRHLDEETAAKVMAYKEKHRTFIEETW</sequence>
<evidence type="ECO:0000256" key="1">
    <source>
        <dbReference type="ARBA" id="ARBA00001917"/>
    </source>
</evidence>
<keyword evidence="7" id="KW-0560">Oxidoreductase</keyword>
<evidence type="ECO:0000256" key="4">
    <source>
        <dbReference type="ARBA" id="ARBA00022643"/>
    </source>
</evidence>
<reference evidence="10 11" key="1">
    <citation type="submission" date="2017-04" db="EMBL/GenBank/DDBJ databases">
        <title>Genome sequencing of [Candida] sorbophila.</title>
        <authorList>
            <person name="Ahn J.O."/>
        </authorList>
    </citation>
    <scope>NUCLEOTIDE SEQUENCE [LARGE SCALE GENOMIC DNA]</scope>
    <source>
        <strain evidence="10 11">DS02</strain>
    </source>
</reference>
<dbReference type="AlphaFoldDB" id="A0A2T0FN15"/>
<dbReference type="OrthoDB" id="1856718at2759"/>
<accession>A0A2T0FN15</accession>
<dbReference type="GO" id="GO:0010181">
    <property type="term" value="F:FMN binding"/>
    <property type="evidence" value="ECO:0007669"/>
    <property type="project" value="InterPro"/>
</dbReference>
<dbReference type="GO" id="GO:0050660">
    <property type="term" value="F:flavin adenine dinucleotide binding"/>
    <property type="evidence" value="ECO:0007669"/>
    <property type="project" value="TreeGrafter"/>
</dbReference>
<keyword evidence="5" id="KW-0274">FAD</keyword>
<dbReference type="InterPro" id="IPR008254">
    <property type="entry name" value="Flavodoxin/NO_synth"/>
</dbReference>
<dbReference type="Pfam" id="PF00258">
    <property type="entry name" value="Flavodoxin_1"/>
    <property type="match status" value="1"/>
</dbReference>
<dbReference type="PROSITE" id="PS50902">
    <property type="entry name" value="FLAVODOXIN_LIKE"/>
    <property type="match status" value="1"/>
</dbReference>
<evidence type="ECO:0000259" key="9">
    <source>
        <dbReference type="PROSITE" id="PS51384"/>
    </source>
</evidence>
<dbReference type="Pfam" id="PF00667">
    <property type="entry name" value="FAD_binding_1"/>
    <property type="match status" value="1"/>
</dbReference>
<evidence type="ECO:0000256" key="5">
    <source>
        <dbReference type="ARBA" id="ARBA00022827"/>
    </source>
</evidence>
<dbReference type="GO" id="GO:0005829">
    <property type="term" value="C:cytosol"/>
    <property type="evidence" value="ECO:0007669"/>
    <property type="project" value="TreeGrafter"/>
</dbReference>
<evidence type="ECO:0000256" key="6">
    <source>
        <dbReference type="ARBA" id="ARBA00022857"/>
    </source>
</evidence>
<dbReference type="PANTHER" id="PTHR19384">
    <property type="entry name" value="NITRIC OXIDE SYNTHASE-RELATED"/>
    <property type="match status" value="1"/>
</dbReference>
<dbReference type="Gene3D" id="2.40.30.10">
    <property type="entry name" value="Translation factors"/>
    <property type="match status" value="1"/>
</dbReference>
<evidence type="ECO:0000313" key="11">
    <source>
        <dbReference type="Proteomes" id="UP000238350"/>
    </source>
</evidence>
<keyword evidence="11" id="KW-1185">Reference proteome</keyword>
<feature type="domain" description="Flavodoxin-like" evidence="8">
    <location>
        <begin position="1"/>
        <end position="145"/>
    </location>
</feature>
<dbReference type="PROSITE" id="PS51384">
    <property type="entry name" value="FAD_FR"/>
    <property type="match status" value="1"/>
</dbReference>
<dbReference type="InterPro" id="IPR017927">
    <property type="entry name" value="FAD-bd_FR_type"/>
</dbReference>
<evidence type="ECO:0000256" key="7">
    <source>
        <dbReference type="ARBA" id="ARBA00023002"/>
    </source>
</evidence>
<dbReference type="GeneID" id="36517756"/>
<dbReference type="InterPro" id="IPR003097">
    <property type="entry name" value="CysJ-like_FAD-binding"/>
</dbReference>
<keyword evidence="4" id="KW-0288">FMN</keyword>
<dbReference type="PRINTS" id="PR00371">
    <property type="entry name" value="FPNCR"/>
</dbReference>
<evidence type="ECO:0000259" key="8">
    <source>
        <dbReference type="PROSITE" id="PS50902"/>
    </source>
</evidence>
<dbReference type="InterPro" id="IPR001433">
    <property type="entry name" value="OxRdtase_FAD/NAD-bd"/>
</dbReference>
<dbReference type="InterPro" id="IPR039261">
    <property type="entry name" value="FNR_nucleotide-bd"/>
</dbReference>
<dbReference type="Gene3D" id="3.40.50.360">
    <property type="match status" value="1"/>
</dbReference>
<gene>
    <name evidence="10" type="ORF">B9G98_04008</name>
</gene>
<name>A0A2T0FN15_9ASCO</name>
<dbReference type="PANTHER" id="PTHR19384:SF10">
    <property type="entry name" value="NADPH-DEPENDENT DIFLAVIN OXIDOREDUCTASE 1"/>
    <property type="match status" value="1"/>
</dbReference>
<evidence type="ECO:0000256" key="2">
    <source>
        <dbReference type="ARBA" id="ARBA00001974"/>
    </source>
</evidence>
<dbReference type="InterPro" id="IPR001094">
    <property type="entry name" value="Flavdoxin-like"/>
</dbReference>
<evidence type="ECO:0000256" key="3">
    <source>
        <dbReference type="ARBA" id="ARBA00022630"/>
    </source>
</evidence>
<organism evidence="10 11">
    <name type="scientific">Wickerhamiella sorbophila</name>
    <dbReference type="NCBI Taxonomy" id="45607"/>
    <lineage>
        <taxon>Eukaryota</taxon>
        <taxon>Fungi</taxon>
        <taxon>Dikarya</taxon>
        <taxon>Ascomycota</taxon>
        <taxon>Saccharomycotina</taxon>
        <taxon>Dipodascomycetes</taxon>
        <taxon>Dipodascales</taxon>
        <taxon>Trichomonascaceae</taxon>
        <taxon>Wickerhamiella</taxon>
    </lineage>
</organism>
<dbReference type="Gene3D" id="3.40.50.80">
    <property type="entry name" value="Nucleotide-binding domain of ferredoxin-NADP reductase (FNR) module"/>
    <property type="match status" value="1"/>
</dbReference>
<feature type="domain" description="FAD-binding FR-type" evidence="9">
    <location>
        <begin position="180"/>
        <end position="413"/>
    </location>
</feature>
<dbReference type="Gene3D" id="1.20.990.10">
    <property type="entry name" value="NADPH-cytochrome p450 Reductase, Chain A, domain 3"/>
    <property type="match status" value="1"/>
</dbReference>
<dbReference type="InterPro" id="IPR001709">
    <property type="entry name" value="Flavoprot_Pyr_Nucl_cyt_Rdtase"/>
</dbReference>
<comment type="cofactor">
    <cofactor evidence="1">
        <name>FMN</name>
        <dbReference type="ChEBI" id="CHEBI:58210"/>
    </cofactor>
</comment>
<dbReference type="SUPFAM" id="SSF52218">
    <property type="entry name" value="Flavoproteins"/>
    <property type="match status" value="1"/>
</dbReference>
<dbReference type="SUPFAM" id="SSF63380">
    <property type="entry name" value="Riboflavin synthase domain-like"/>
    <property type="match status" value="1"/>
</dbReference>
<comment type="cofactor">
    <cofactor evidence="2">
        <name>FAD</name>
        <dbReference type="ChEBI" id="CHEBI:57692"/>
    </cofactor>
</comment>
<evidence type="ECO:0000313" key="10">
    <source>
        <dbReference type="EMBL" id="PRT56388.1"/>
    </source>
</evidence>
<keyword evidence="6" id="KW-0521">NADP</keyword>
<dbReference type="GO" id="GO:0016491">
    <property type="term" value="F:oxidoreductase activity"/>
    <property type="evidence" value="ECO:0007669"/>
    <property type="project" value="UniProtKB-KW"/>
</dbReference>
<dbReference type="EMBL" id="NDIQ01000022">
    <property type="protein sequence ID" value="PRT56388.1"/>
    <property type="molecule type" value="Genomic_DNA"/>
</dbReference>
<dbReference type="SUPFAM" id="SSF52343">
    <property type="entry name" value="Ferredoxin reductase-like, C-terminal NADP-linked domain"/>
    <property type="match status" value="1"/>
</dbReference>
<dbReference type="InterPro" id="IPR023173">
    <property type="entry name" value="NADPH_Cyt_P450_Rdtase_alpha"/>
</dbReference>
<protein>
    <submittedName>
        <fullName evidence="10">NADPH-dependent diflavin oxidoreductase 1</fullName>
    </submittedName>
</protein>
<dbReference type="Pfam" id="PF00175">
    <property type="entry name" value="NAD_binding_1"/>
    <property type="match status" value="1"/>
</dbReference>